<keyword evidence="3" id="KW-1185">Reference proteome</keyword>
<dbReference type="Proteomes" id="UP000828390">
    <property type="component" value="Unassembled WGS sequence"/>
</dbReference>
<accession>A0A9D4RRG5</accession>
<organism evidence="2 3">
    <name type="scientific">Dreissena polymorpha</name>
    <name type="common">Zebra mussel</name>
    <name type="synonym">Mytilus polymorpha</name>
    <dbReference type="NCBI Taxonomy" id="45954"/>
    <lineage>
        <taxon>Eukaryota</taxon>
        <taxon>Metazoa</taxon>
        <taxon>Spiralia</taxon>
        <taxon>Lophotrochozoa</taxon>
        <taxon>Mollusca</taxon>
        <taxon>Bivalvia</taxon>
        <taxon>Autobranchia</taxon>
        <taxon>Heteroconchia</taxon>
        <taxon>Euheterodonta</taxon>
        <taxon>Imparidentia</taxon>
        <taxon>Neoheterodontei</taxon>
        <taxon>Myida</taxon>
        <taxon>Dreissenoidea</taxon>
        <taxon>Dreissenidae</taxon>
        <taxon>Dreissena</taxon>
    </lineage>
</organism>
<reference evidence="2" key="1">
    <citation type="journal article" date="2019" name="bioRxiv">
        <title>The Genome of the Zebra Mussel, Dreissena polymorpha: A Resource for Invasive Species Research.</title>
        <authorList>
            <person name="McCartney M.A."/>
            <person name="Auch B."/>
            <person name="Kono T."/>
            <person name="Mallez S."/>
            <person name="Zhang Y."/>
            <person name="Obille A."/>
            <person name="Becker A."/>
            <person name="Abrahante J.E."/>
            <person name="Garbe J."/>
            <person name="Badalamenti J.P."/>
            <person name="Herman A."/>
            <person name="Mangelson H."/>
            <person name="Liachko I."/>
            <person name="Sullivan S."/>
            <person name="Sone E.D."/>
            <person name="Koren S."/>
            <person name="Silverstein K.A.T."/>
            <person name="Beckman K.B."/>
            <person name="Gohl D.M."/>
        </authorList>
    </citation>
    <scope>NUCLEOTIDE SEQUENCE</scope>
    <source>
        <strain evidence="2">Duluth1</strain>
        <tissue evidence="2">Whole animal</tissue>
    </source>
</reference>
<comment type="caution">
    <text evidence="2">The sequence shown here is derived from an EMBL/GenBank/DDBJ whole genome shotgun (WGS) entry which is preliminary data.</text>
</comment>
<gene>
    <name evidence="2" type="ORF">DPMN_039194</name>
</gene>
<sequence>MAAKPINQSEGRSHSITTNQKAGTGINRRTVKQDGAETPSFTLLISGCQSN</sequence>
<proteinExistence type="predicted"/>
<reference evidence="2" key="2">
    <citation type="submission" date="2020-11" db="EMBL/GenBank/DDBJ databases">
        <authorList>
            <person name="McCartney M.A."/>
            <person name="Auch B."/>
            <person name="Kono T."/>
            <person name="Mallez S."/>
            <person name="Becker A."/>
            <person name="Gohl D.M."/>
            <person name="Silverstein K.A.T."/>
            <person name="Koren S."/>
            <person name="Bechman K.B."/>
            <person name="Herman A."/>
            <person name="Abrahante J.E."/>
            <person name="Garbe J."/>
        </authorList>
    </citation>
    <scope>NUCLEOTIDE SEQUENCE</scope>
    <source>
        <strain evidence="2">Duluth1</strain>
        <tissue evidence="2">Whole animal</tissue>
    </source>
</reference>
<evidence type="ECO:0000313" key="3">
    <source>
        <dbReference type="Proteomes" id="UP000828390"/>
    </source>
</evidence>
<evidence type="ECO:0000256" key="1">
    <source>
        <dbReference type="SAM" id="MobiDB-lite"/>
    </source>
</evidence>
<protein>
    <submittedName>
        <fullName evidence="2">Uncharacterized protein</fullName>
    </submittedName>
</protein>
<name>A0A9D4RRG5_DREPO</name>
<dbReference type="EMBL" id="JAIWYP010000002">
    <property type="protein sequence ID" value="KAH3875912.1"/>
    <property type="molecule type" value="Genomic_DNA"/>
</dbReference>
<evidence type="ECO:0000313" key="2">
    <source>
        <dbReference type="EMBL" id="KAH3875912.1"/>
    </source>
</evidence>
<feature type="region of interest" description="Disordered" evidence="1">
    <location>
        <begin position="1"/>
        <end position="51"/>
    </location>
</feature>
<feature type="compositionally biased region" description="Polar residues" evidence="1">
    <location>
        <begin position="1"/>
        <end position="22"/>
    </location>
</feature>
<dbReference type="AlphaFoldDB" id="A0A9D4RRG5"/>
<feature type="compositionally biased region" description="Polar residues" evidence="1">
    <location>
        <begin position="39"/>
        <end position="51"/>
    </location>
</feature>